<gene>
    <name evidence="2" type="ORF">JMJ77_015147</name>
</gene>
<dbReference type="Proteomes" id="UP000699042">
    <property type="component" value="Unassembled WGS sequence"/>
</dbReference>
<keyword evidence="1" id="KW-1133">Transmembrane helix</keyword>
<keyword evidence="1" id="KW-0812">Transmembrane</keyword>
<keyword evidence="3" id="KW-1185">Reference proteome</keyword>
<organism evidence="2 3">
    <name type="scientific">Colletotrichum scovillei</name>
    <dbReference type="NCBI Taxonomy" id="1209932"/>
    <lineage>
        <taxon>Eukaryota</taxon>
        <taxon>Fungi</taxon>
        <taxon>Dikarya</taxon>
        <taxon>Ascomycota</taxon>
        <taxon>Pezizomycotina</taxon>
        <taxon>Sordariomycetes</taxon>
        <taxon>Hypocreomycetidae</taxon>
        <taxon>Glomerellales</taxon>
        <taxon>Glomerellaceae</taxon>
        <taxon>Colletotrichum</taxon>
        <taxon>Colletotrichum acutatum species complex</taxon>
    </lineage>
</organism>
<dbReference type="AlphaFoldDB" id="A0A9P7UFM4"/>
<sequence>MRRMAGGMTSSIQIAETPAAVKALFPVCHHSDHLGDRHLQLELSLDRSPAIRSIEPYISRFVTLWLLLLWNAACLLPVANGSTKTNGPHIKIVTKQIESGERGFRHPRLWLSTSFISTESQIEIAYEALDEQHRDSLVALVV</sequence>
<dbReference type="EMBL" id="JAESDN010000008">
    <property type="protein sequence ID" value="KAG7046930.1"/>
    <property type="molecule type" value="Genomic_DNA"/>
</dbReference>
<feature type="transmembrane region" description="Helical" evidence="1">
    <location>
        <begin position="57"/>
        <end position="79"/>
    </location>
</feature>
<comment type="caution">
    <text evidence="2">The sequence shown here is derived from an EMBL/GenBank/DDBJ whole genome shotgun (WGS) entry which is preliminary data.</text>
</comment>
<evidence type="ECO:0000313" key="2">
    <source>
        <dbReference type="EMBL" id="KAG7046930.1"/>
    </source>
</evidence>
<evidence type="ECO:0000313" key="3">
    <source>
        <dbReference type="Proteomes" id="UP000699042"/>
    </source>
</evidence>
<evidence type="ECO:0000256" key="1">
    <source>
        <dbReference type="SAM" id="Phobius"/>
    </source>
</evidence>
<name>A0A9P7UFM4_9PEZI</name>
<reference evidence="2" key="1">
    <citation type="submission" date="2021-05" db="EMBL/GenBank/DDBJ databases">
        <title>Comparative genomics of three Colletotrichum scovillei strains and genetic complementation revealed genes involved fungal growth and virulence on chili pepper.</title>
        <authorList>
            <person name="Hsieh D.-K."/>
            <person name="Chuang S.-C."/>
            <person name="Chen C.-Y."/>
            <person name="Chao Y.-T."/>
            <person name="Lu M.-Y.J."/>
            <person name="Lee M.-H."/>
            <person name="Shih M.-C."/>
        </authorList>
    </citation>
    <scope>NUCLEOTIDE SEQUENCE</scope>
    <source>
        <strain evidence="2">Coll-153</strain>
    </source>
</reference>
<proteinExistence type="predicted"/>
<accession>A0A9P7UFM4</accession>
<protein>
    <submittedName>
        <fullName evidence="2">Uncharacterized protein</fullName>
    </submittedName>
</protein>
<keyword evidence="1" id="KW-0472">Membrane</keyword>